<gene>
    <name evidence="1" type="ORF">DFR43_11031</name>
</gene>
<organism evidence="1 2">
    <name type="scientific">Tepidicella xavieri</name>
    <dbReference type="NCBI Taxonomy" id="360241"/>
    <lineage>
        <taxon>Bacteria</taxon>
        <taxon>Pseudomonadati</taxon>
        <taxon>Pseudomonadota</taxon>
        <taxon>Betaproteobacteria</taxon>
        <taxon>Burkholderiales</taxon>
        <taxon>Tepidicella</taxon>
    </lineage>
</organism>
<dbReference type="EMBL" id="SNYL01000010">
    <property type="protein sequence ID" value="TDQ41876.1"/>
    <property type="molecule type" value="Genomic_DNA"/>
</dbReference>
<dbReference type="Proteomes" id="UP000295510">
    <property type="component" value="Unassembled WGS sequence"/>
</dbReference>
<sequence length="122" mass="13424">MTTQQTIPVTQNAAWGFWGTMNEHASAAWPLAMTAISDATGQPLESVRAFLDSRHGRHFADHVQNGLYEGKALADAIHAATRQWMAWTIGRQTSKDYGIPRGLPYLTGFVIHCEIVEESLAA</sequence>
<evidence type="ECO:0000313" key="2">
    <source>
        <dbReference type="Proteomes" id="UP000295510"/>
    </source>
</evidence>
<proteinExistence type="predicted"/>
<accession>A0A4R6U7V1</accession>
<keyword evidence="2" id="KW-1185">Reference proteome</keyword>
<comment type="caution">
    <text evidence="1">The sequence shown here is derived from an EMBL/GenBank/DDBJ whole genome shotgun (WGS) entry which is preliminary data.</text>
</comment>
<dbReference type="RefSeq" id="WP_133597945.1">
    <property type="nucleotide sequence ID" value="NZ_SNYL01000010.1"/>
</dbReference>
<dbReference type="AlphaFoldDB" id="A0A4R6U7V1"/>
<reference evidence="1 2" key="1">
    <citation type="submission" date="2019-03" db="EMBL/GenBank/DDBJ databases">
        <title>Genomic Encyclopedia of Type Strains, Phase IV (KMG-IV): sequencing the most valuable type-strain genomes for metagenomic binning, comparative biology and taxonomic classification.</title>
        <authorList>
            <person name="Goeker M."/>
        </authorList>
    </citation>
    <scope>NUCLEOTIDE SEQUENCE [LARGE SCALE GENOMIC DNA]</scope>
    <source>
        <strain evidence="1 2">DSM 19605</strain>
    </source>
</reference>
<name>A0A4R6U7V1_9BURK</name>
<dbReference type="OrthoDB" id="6057621at2"/>
<evidence type="ECO:0000313" key="1">
    <source>
        <dbReference type="EMBL" id="TDQ41876.1"/>
    </source>
</evidence>
<protein>
    <submittedName>
        <fullName evidence="1">Uncharacterized protein</fullName>
    </submittedName>
</protein>